<keyword evidence="2" id="KW-1185">Reference proteome</keyword>
<keyword evidence="1" id="KW-0378">Hydrolase</keyword>
<dbReference type="SFLD" id="SFLDG01129">
    <property type="entry name" value="C1.5:_HAD__Beta-PGM__Phosphata"/>
    <property type="match status" value="1"/>
</dbReference>
<dbReference type="EC" id="3.6.1.1" evidence="1"/>
<dbReference type="Pfam" id="PF13419">
    <property type="entry name" value="HAD_2"/>
    <property type="match status" value="1"/>
</dbReference>
<dbReference type="GO" id="GO:0004427">
    <property type="term" value="F:inorganic diphosphate phosphatase activity"/>
    <property type="evidence" value="ECO:0007669"/>
    <property type="project" value="UniProtKB-EC"/>
</dbReference>
<sequence>MKTVDTVLFDLDGTLIDTNELIIASFEHTLGEYYPGHYKRADILPFIGPSLDETFTRLNPSLANDMIEMYIEHNHLHHDQLLREYEGVREAVAQLFDKGYKLGVVTTKRRPTTERGLEITGLKPYFSTIVTFDDVENVKPHPEPIKKAMAQLGSTPEQTIMVGDNTHDIDGGKRAGTQTAAVGWAVRGLEEVRSLYPDYILEDMRDLLHIVGAD</sequence>
<dbReference type="PRINTS" id="PR00413">
    <property type="entry name" value="HADHALOGNASE"/>
</dbReference>
<dbReference type="InterPro" id="IPR036412">
    <property type="entry name" value="HAD-like_sf"/>
</dbReference>
<dbReference type="InterPro" id="IPR023198">
    <property type="entry name" value="PGP-like_dom2"/>
</dbReference>
<dbReference type="CDD" id="cd02616">
    <property type="entry name" value="HAD_PPase"/>
    <property type="match status" value="1"/>
</dbReference>
<dbReference type="PANTHER" id="PTHR43434:SF26">
    <property type="entry name" value="PYROPHOSPHATASE PPAX"/>
    <property type="match status" value="1"/>
</dbReference>
<dbReference type="InterPro" id="IPR050155">
    <property type="entry name" value="HAD-like_hydrolase_sf"/>
</dbReference>
<dbReference type="NCBIfam" id="TIGR01549">
    <property type="entry name" value="HAD-SF-IA-v1"/>
    <property type="match status" value="1"/>
</dbReference>
<name>A0ABS2P758_9BACL</name>
<dbReference type="RefSeq" id="WP_204695415.1">
    <property type="nucleotide sequence ID" value="NZ_JAFBEC010000001.1"/>
</dbReference>
<dbReference type="InterPro" id="IPR041492">
    <property type="entry name" value="HAD_2"/>
</dbReference>
<evidence type="ECO:0000313" key="1">
    <source>
        <dbReference type="EMBL" id="MBM7631249.1"/>
    </source>
</evidence>
<dbReference type="SFLD" id="SFLDG01135">
    <property type="entry name" value="C1.5.6:_HAD__Beta-PGM__Phospha"/>
    <property type="match status" value="1"/>
</dbReference>
<dbReference type="PANTHER" id="PTHR43434">
    <property type="entry name" value="PHOSPHOGLYCOLATE PHOSPHATASE"/>
    <property type="match status" value="1"/>
</dbReference>
<dbReference type="Gene3D" id="3.40.50.1000">
    <property type="entry name" value="HAD superfamily/HAD-like"/>
    <property type="match status" value="1"/>
</dbReference>
<dbReference type="InterPro" id="IPR006439">
    <property type="entry name" value="HAD-SF_hydro_IA"/>
</dbReference>
<evidence type="ECO:0000313" key="2">
    <source>
        <dbReference type="Proteomes" id="UP000741863"/>
    </source>
</evidence>
<dbReference type="EMBL" id="JAFBEC010000001">
    <property type="protein sequence ID" value="MBM7631249.1"/>
    <property type="molecule type" value="Genomic_DNA"/>
</dbReference>
<dbReference type="SUPFAM" id="SSF56784">
    <property type="entry name" value="HAD-like"/>
    <property type="match status" value="1"/>
</dbReference>
<dbReference type="NCBIfam" id="NF009804">
    <property type="entry name" value="PRK13288.1"/>
    <property type="match status" value="1"/>
</dbReference>
<protein>
    <submittedName>
        <fullName evidence="1">Pyrophosphatase PpaX</fullName>
        <ecNumber evidence="1">3.6.1.1</ecNumber>
    </submittedName>
</protein>
<dbReference type="NCBIfam" id="TIGR01509">
    <property type="entry name" value="HAD-SF-IA-v3"/>
    <property type="match status" value="1"/>
</dbReference>
<organism evidence="1 2">
    <name type="scientific">Geomicrobium sediminis</name>
    <dbReference type="NCBI Taxonomy" id="1347788"/>
    <lineage>
        <taxon>Bacteria</taxon>
        <taxon>Bacillati</taxon>
        <taxon>Bacillota</taxon>
        <taxon>Bacilli</taxon>
        <taxon>Bacillales</taxon>
        <taxon>Geomicrobium</taxon>
    </lineage>
</organism>
<accession>A0ABS2P758</accession>
<dbReference type="Proteomes" id="UP000741863">
    <property type="component" value="Unassembled WGS sequence"/>
</dbReference>
<reference evidence="1 2" key="1">
    <citation type="submission" date="2021-01" db="EMBL/GenBank/DDBJ databases">
        <title>Genomic Encyclopedia of Type Strains, Phase IV (KMG-IV): sequencing the most valuable type-strain genomes for metagenomic binning, comparative biology and taxonomic classification.</title>
        <authorList>
            <person name="Goeker M."/>
        </authorList>
    </citation>
    <scope>NUCLEOTIDE SEQUENCE [LARGE SCALE GENOMIC DNA]</scope>
    <source>
        <strain evidence="1 2">DSM 25540</strain>
    </source>
</reference>
<comment type="caution">
    <text evidence="1">The sequence shown here is derived from an EMBL/GenBank/DDBJ whole genome shotgun (WGS) entry which is preliminary data.</text>
</comment>
<gene>
    <name evidence="1" type="ORF">JOD17_000340</name>
</gene>
<dbReference type="SFLD" id="SFLDS00003">
    <property type="entry name" value="Haloacid_Dehalogenase"/>
    <property type="match status" value="1"/>
</dbReference>
<dbReference type="InterPro" id="IPR023214">
    <property type="entry name" value="HAD_sf"/>
</dbReference>
<proteinExistence type="predicted"/>
<dbReference type="Gene3D" id="1.10.150.240">
    <property type="entry name" value="Putative phosphatase, domain 2"/>
    <property type="match status" value="1"/>
</dbReference>